<evidence type="ECO:0000313" key="6">
    <source>
        <dbReference type="EMBL" id="RNE97552.1"/>
    </source>
</evidence>
<organism evidence="6 7">
    <name type="scientific">Trypanosoma rangeli</name>
    <dbReference type="NCBI Taxonomy" id="5698"/>
    <lineage>
        <taxon>Eukaryota</taxon>
        <taxon>Discoba</taxon>
        <taxon>Euglenozoa</taxon>
        <taxon>Kinetoplastea</taxon>
        <taxon>Metakinetoplastina</taxon>
        <taxon>Trypanosomatida</taxon>
        <taxon>Trypanosomatidae</taxon>
        <taxon>Trypanosoma</taxon>
        <taxon>Herpetosoma</taxon>
    </lineage>
</organism>
<keyword evidence="7" id="KW-1185">Reference proteome</keyword>
<dbReference type="SUPFAM" id="SSF55961">
    <property type="entry name" value="Bet v1-like"/>
    <property type="match status" value="1"/>
</dbReference>
<dbReference type="RefSeq" id="XP_029234184.1">
    <property type="nucleotide sequence ID" value="XM_029386084.1"/>
</dbReference>
<name>A0A3R7N6U8_TRYRA</name>
<evidence type="ECO:0000313" key="7">
    <source>
        <dbReference type="Proteomes" id="UP000283634"/>
    </source>
</evidence>
<dbReference type="OrthoDB" id="292693at2759"/>
<feature type="domain" description="Coenzyme Q-binding protein COQ10 START" evidence="5">
    <location>
        <begin position="180"/>
        <end position="327"/>
    </location>
</feature>
<dbReference type="GO" id="GO:0045333">
    <property type="term" value="P:cellular respiration"/>
    <property type="evidence" value="ECO:0007669"/>
    <property type="project" value="InterPro"/>
</dbReference>
<reference evidence="6 7" key="1">
    <citation type="journal article" date="2018" name="BMC Genomics">
        <title>Genomic comparison of Trypanosoma conorhini and Trypanosoma rangeli to Trypanosoma cruzi strains of high and low virulence.</title>
        <authorList>
            <person name="Bradwell K.R."/>
            <person name="Koparde V.N."/>
            <person name="Matveyev A.V."/>
            <person name="Serrano M.G."/>
            <person name="Alves J.M."/>
            <person name="Parikh H."/>
            <person name="Huang B."/>
            <person name="Lee V."/>
            <person name="Espinosa-Alvarez O."/>
            <person name="Ortiz P.A."/>
            <person name="Costa-Martins A.G."/>
            <person name="Teixeira M.M."/>
            <person name="Buck G.A."/>
        </authorList>
    </citation>
    <scope>NUCLEOTIDE SEQUENCE [LARGE SCALE GENOMIC DNA]</scope>
    <source>
        <strain evidence="6 7">AM80</strain>
    </source>
</reference>
<dbReference type="PANTHER" id="PTHR12901">
    <property type="entry name" value="SPERM PROTEIN HOMOLOG"/>
    <property type="match status" value="1"/>
</dbReference>
<sequence>MRAFVGCWGAMGGYILLSGRRSFFTPLRPPLPPELKPAPAASDAKPFFGGGVNKHAMPSLPSPKAGTPSRAPRPPSASSPPPHVSGAAVSFQTAAPLSDRGADASHAELQQHCSCPQHAHSGFLSPEAISKYVPTPARFAASLVVDALNLPPIHNNGGSVASPSGTLRQEYTEHCVLGWSPADLYHVVADVAQYSTFLPWCVDSTVHQVRRLDDVIKSELTADDCSNRVEDLAGSSTSGSSGRVFEMFATLTVGFSFFKEQYTSRVLLVPEKMVQAVLKEDEKKCRTPVLSDLNCVWEFSPVPGRNRQVEVRFLVSFAFKNPLHSKLIMSHVVTLMTRSFEKHCEKLYGPPSCQRERLFTQ</sequence>
<dbReference type="AlphaFoldDB" id="A0A3R7N6U8"/>
<dbReference type="EMBL" id="MKGL01000550">
    <property type="protein sequence ID" value="RNE97552.1"/>
    <property type="molecule type" value="Genomic_DNA"/>
</dbReference>
<dbReference type="OMA" id="SFEKHCE"/>
<evidence type="ECO:0000256" key="2">
    <source>
        <dbReference type="ARBA" id="ARBA00011814"/>
    </source>
</evidence>
<dbReference type="GO" id="GO:0048039">
    <property type="term" value="F:ubiquinone binding"/>
    <property type="evidence" value="ECO:0007669"/>
    <property type="project" value="InterPro"/>
</dbReference>
<feature type="region of interest" description="Disordered" evidence="4">
    <location>
        <begin position="34"/>
        <end position="87"/>
    </location>
</feature>
<evidence type="ECO:0000256" key="1">
    <source>
        <dbReference type="ARBA" id="ARBA00006885"/>
    </source>
</evidence>
<feature type="compositionally biased region" description="Pro residues" evidence="4">
    <location>
        <begin position="71"/>
        <end position="83"/>
    </location>
</feature>
<proteinExistence type="inferred from homology"/>
<evidence type="ECO:0000256" key="4">
    <source>
        <dbReference type="SAM" id="MobiDB-lite"/>
    </source>
</evidence>
<gene>
    <name evidence="6" type="ORF">TraAM80_09398</name>
</gene>
<dbReference type="PANTHER" id="PTHR12901:SF10">
    <property type="entry name" value="COENZYME Q-BINDING PROTEIN COQ10, MITOCHONDRIAL"/>
    <property type="match status" value="1"/>
</dbReference>
<evidence type="ECO:0000256" key="3">
    <source>
        <dbReference type="ARBA" id="ARBA00024947"/>
    </source>
</evidence>
<dbReference type="InterPro" id="IPR023393">
    <property type="entry name" value="START-like_dom_sf"/>
</dbReference>
<accession>A0A3R7N6U8</accession>
<dbReference type="Proteomes" id="UP000283634">
    <property type="component" value="Unassembled WGS sequence"/>
</dbReference>
<dbReference type="InterPro" id="IPR044996">
    <property type="entry name" value="COQ10-like"/>
</dbReference>
<dbReference type="Gene3D" id="3.30.530.20">
    <property type="match status" value="1"/>
</dbReference>
<dbReference type="CDD" id="cd07813">
    <property type="entry name" value="COQ10p_like"/>
    <property type="match status" value="1"/>
</dbReference>
<protein>
    <submittedName>
        <fullName evidence="6">Putative coenzyme Q-binding protein COQ10 B, mitochondrial-like</fullName>
    </submittedName>
</protein>
<comment type="similarity">
    <text evidence="1">Belongs to the COQ10 family.</text>
</comment>
<dbReference type="VEuPathDB" id="TriTrypDB:TRSC58_02159"/>
<comment type="function">
    <text evidence="3">Required for the function of coenzyme Q in the respiratory chain. May serve as a chaperone or may be involved in the transport of Q6 from its site of synthesis to the catalytic sites of the respiratory complexes.</text>
</comment>
<comment type="subunit">
    <text evidence="2">Interacts with coenzyme Q.</text>
</comment>
<comment type="caution">
    <text evidence="6">The sequence shown here is derived from an EMBL/GenBank/DDBJ whole genome shotgun (WGS) entry which is preliminary data.</text>
</comment>
<dbReference type="InterPro" id="IPR005031">
    <property type="entry name" value="COQ10_START"/>
</dbReference>
<evidence type="ECO:0000259" key="5">
    <source>
        <dbReference type="Pfam" id="PF03364"/>
    </source>
</evidence>
<dbReference type="Pfam" id="PF03364">
    <property type="entry name" value="Polyketide_cyc"/>
    <property type="match status" value="1"/>
</dbReference>
<dbReference type="GO" id="GO:0005739">
    <property type="term" value="C:mitochondrion"/>
    <property type="evidence" value="ECO:0007669"/>
    <property type="project" value="TreeGrafter"/>
</dbReference>
<dbReference type="GeneID" id="40333331"/>